<keyword evidence="2" id="KW-0808">Transferase</keyword>
<dbReference type="Gene3D" id="3.40.50.2000">
    <property type="entry name" value="Glycogen Phosphorylase B"/>
    <property type="match status" value="1"/>
</dbReference>
<evidence type="ECO:0000313" key="3">
    <source>
        <dbReference type="Proteomes" id="UP000632766"/>
    </source>
</evidence>
<dbReference type="GO" id="GO:0016758">
    <property type="term" value="F:hexosyltransferase activity"/>
    <property type="evidence" value="ECO:0007669"/>
    <property type="project" value="InterPro"/>
</dbReference>
<proteinExistence type="predicted"/>
<dbReference type="PANTHER" id="PTHR21015:SF28">
    <property type="entry name" value="SLL1722 PROTEIN"/>
    <property type="match status" value="1"/>
</dbReference>
<accession>A0A8J7HW60</accession>
<dbReference type="RefSeq" id="WP_198127222.1">
    <property type="nucleotide sequence ID" value="NZ_JAECZC010000062.1"/>
</dbReference>
<protein>
    <submittedName>
        <fullName evidence="2">Glycosyl transferase</fullName>
    </submittedName>
</protein>
<dbReference type="Proteomes" id="UP000632766">
    <property type="component" value="Unassembled WGS sequence"/>
</dbReference>
<dbReference type="InterPro" id="IPR007235">
    <property type="entry name" value="Glyco_trans_28_C"/>
</dbReference>
<gene>
    <name evidence="2" type="ORF">I8748_25165</name>
</gene>
<keyword evidence="3" id="KW-1185">Reference proteome</keyword>
<reference evidence="2 3" key="1">
    <citation type="journal article" date="2021" name="Int. J. Syst. Evol. Microbiol.">
        <title>Amazonocrinis nigriterrae gen. nov., sp. nov., Atlanticothrix silvestris gen. nov., sp. nov. and Dendronalium phyllosphericum gen. nov., sp. nov., nostocacean cyanobacteria from Brazilian environments.</title>
        <authorList>
            <person name="Alvarenga D.O."/>
            <person name="Andreote A.P.D."/>
            <person name="Branco L.H.Z."/>
            <person name="Delbaje E."/>
            <person name="Cruz R.B."/>
            <person name="Varani A.M."/>
            <person name="Fiore M.F."/>
        </authorList>
    </citation>
    <scope>NUCLEOTIDE SEQUENCE [LARGE SCALE GENOMIC DNA]</scope>
    <source>
        <strain evidence="2 3">CENA67</strain>
    </source>
</reference>
<dbReference type="SUPFAM" id="SSF53756">
    <property type="entry name" value="UDP-Glycosyltransferase/glycogen phosphorylase"/>
    <property type="match status" value="1"/>
</dbReference>
<feature type="domain" description="Glycosyl transferase family 28 C-terminal" evidence="1">
    <location>
        <begin position="215"/>
        <end position="359"/>
    </location>
</feature>
<evidence type="ECO:0000259" key="1">
    <source>
        <dbReference type="Pfam" id="PF04101"/>
    </source>
</evidence>
<evidence type="ECO:0000313" key="2">
    <source>
        <dbReference type="EMBL" id="MBH8565425.1"/>
    </source>
</evidence>
<organism evidence="2 3">
    <name type="scientific">Amazonocrinis nigriterrae CENA67</name>
    <dbReference type="NCBI Taxonomy" id="2794033"/>
    <lineage>
        <taxon>Bacteria</taxon>
        <taxon>Bacillati</taxon>
        <taxon>Cyanobacteriota</taxon>
        <taxon>Cyanophyceae</taxon>
        <taxon>Nostocales</taxon>
        <taxon>Nostocaceae</taxon>
        <taxon>Amazonocrinis</taxon>
        <taxon>Amazonocrinis nigriterrae</taxon>
    </lineage>
</organism>
<dbReference type="PANTHER" id="PTHR21015">
    <property type="entry name" value="UDP-N-ACETYLGLUCOSAMINE--N-ACETYLMURAMYL-(PENTAPEPTIDE) PYROPHOSPHORYL-UNDECAPRENOL N-ACETYLGLUCOSAMINE TRANSFERASE 1"/>
    <property type="match status" value="1"/>
</dbReference>
<dbReference type="Pfam" id="PF04101">
    <property type="entry name" value="Glyco_tran_28_C"/>
    <property type="match status" value="1"/>
</dbReference>
<dbReference type="EMBL" id="JAECZC010000062">
    <property type="protein sequence ID" value="MBH8565425.1"/>
    <property type="molecule type" value="Genomic_DNA"/>
</dbReference>
<dbReference type="AlphaFoldDB" id="A0A8J7HW60"/>
<name>A0A8J7HW60_9NOST</name>
<comment type="caution">
    <text evidence="2">The sequence shown here is derived from an EMBL/GenBank/DDBJ whole genome shotgun (WGS) entry which is preliminary data.</text>
</comment>
<sequence length="385" mass="44231">MKRLMFYCQHILGMGHLVRSMEIVRGLVKDFHVCFINGGEVVQGFNIPSSVDVVNLPAIKTDSEFKNLQVVDNSYSLEEVKEIRQRKLLQILDEFQPDVLMIELFPFGRRRFSFELIPLLERVRHQYPTTKIVCSLRDIIVNSKNQARHEEKVCNLINQYFDLLLIHGDPKFISLEETFSRVADIECEIHYTGYVVQPQPKEIVIAHQPLILVSIGGGRFGHELLECVIKAAPSIEKTLPHTIQMFTGPFMPDSKFNQLQTMAKDICNLNIKRYTPNLLQYMCQADISISMSGYNTTMNILTSGVRAMILPFTGNDDREQKLRATKLEKLGVVDMIRPKELEPDTFLEKLKRCLQKQPNTIKFDFNGVEKTAVLLNKLVMQQKVA</sequence>